<dbReference type="Gramene" id="KCW85178">
    <property type="protein sequence ID" value="KCW85178"/>
    <property type="gene ID" value="EUGRSUZ_B02010"/>
</dbReference>
<organism evidence="2">
    <name type="scientific">Eucalyptus grandis</name>
    <name type="common">Flooded gum</name>
    <dbReference type="NCBI Taxonomy" id="71139"/>
    <lineage>
        <taxon>Eukaryota</taxon>
        <taxon>Viridiplantae</taxon>
        <taxon>Streptophyta</taxon>
        <taxon>Embryophyta</taxon>
        <taxon>Tracheophyta</taxon>
        <taxon>Spermatophyta</taxon>
        <taxon>Magnoliopsida</taxon>
        <taxon>eudicotyledons</taxon>
        <taxon>Gunneridae</taxon>
        <taxon>Pentapetalae</taxon>
        <taxon>rosids</taxon>
        <taxon>malvids</taxon>
        <taxon>Myrtales</taxon>
        <taxon>Myrtaceae</taxon>
        <taxon>Myrtoideae</taxon>
        <taxon>Eucalypteae</taxon>
        <taxon>Eucalyptus</taxon>
    </lineage>
</organism>
<feature type="compositionally biased region" description="Low complexity" evidence="1">
    <location>
        <begin position="161"/>
        <end position="172"/>
    </location>
</feature>
<sequence>MMKSGENIFEIRIWVIGREKVKERIEFEGGSGPKPVKGGFDLYCSSSFSKEPSAHSPVLQTLAPHRHLTCRRSSSSPASSLLRPASPEQNVSPLWRRRPTCPPRLLLSRDTAPTGSTSARRCSVPATVTPNSSPHHRAKLCHDRTRTRFAQRRPCSARADPQQLALPLQPVPLSRPNRDPLLVSPVRPPPSDVRTRAASTSVPARCSSCRRAVARLLGCRRLLQPRLAAHPFSEICATAATTPTSSSASLLVEIPAAVGPDPKLSLPSRPRCDPTTLLP</sequence>
<proteinExistence type="predicted"/>
<evidence type="ECO:0000256" key="1">
    <source>
        <dbReference type="SAM" id="MobiDB-lite"/>
    </source>
</evidence>
<accession>A0A059D351</accession>
<dbReference type="InParanoid" id="A0A059D351"/>
<feature type="compositionally biased region" description="Low complexity" evidence="1">
    <location>
        <begin position="71"/>
        <end position="87"/>
    </location>
</feature>
<feature type="region of interest" description="Disordered" evidence="1">
    <location>
        <begin position="259"/>
        <end position="279"/>
    </location>
</feature>
<evidence type="ECO:0000313" key="2">
    <source>
        <dbReference type="EMBL" id="KCW85178.1"/>
    </source>
</evidence>
<feature type="region of interest" description="Disordered" evidence="1">
    <location>
        <begin position="70"/>
        <end position="138"/>
    </location>
</feature>
<protein>
    <submittedName>
        <fullName evidence="2">Uncharacterized protein</fullName>
    </submittedName>
</protein>
<dbReference type="EMBL" id="KK198754">
    <property type="protein sequence ID" value="KCW85178.1"/>
    <property type="molecule type" value="Genomic_DNA"/>
</dbReference>
<name>A0A059D351_EUCGR</name>
<reference evidence="2" key="1">
    <citation type="submission" date="2013-07" db="EMBL/GenBank/DDBJ databases">
        <title>The genome of Eucalyptus grandis.</title>
        <authorList>
            <person name="Schmutz J."/>
            <person name="Hayes R."/>
            <person name="Myburg A."/>
            <person name="Tuskan G."/>
            <person name="Grattapaglia D."/>
            <person name="Rokhsar D.S."/>
        </authorList>
    </citation>
    <scope>NUCLEOTIDE SEQUENCE</scope>
    <source>
        <tissue evidence="2">Leaf extractions</tissue>
    </source>
</reference>
<gene>
    <name evidence="2" type="ORF">EUGRSUZ_B02010</name>
</gene>
<feature type="region of interest" description="Disordered" evidence="1">
    <location>
        <begin position="152"/>
        <end position="177"/>
    </location>
</feature>
<dbReference type="AlphaFoldDB" id="A0A059D351"/>
<feature type="compositionally biased region" description="Polar residues" evidence="1">
    <location>
        <begin position="111"/>
        <end position="133"/>
    </location>
</feature>